<keyword evidence="2" id="KW-1185">Reference proteome</keyword>
<protein>
    <submittedName>
        <fullName evidence="1">Uncharacterized protein</fullName>
    </submittedName>
</protein>
<reference evidence="1 2" key="1">
    <citation type="submission" date="2023-07" db="EMBL/GenBank/DDBJ databases">
        <title>Sorghum-associated microbial communities from plants grown in Nebraska, USA.</title>
        <authorList>
            <person name="Schachtman D."/>
        </authorList>
    </citation>
    <scope>NUCLEOTIDE SEQUENCE [LARGE SCALE GENOMIC DNA]</scope>
    <source>
        <strain evidence="1 2">DS1314</strain>
    </source>
</reference>
<name>A0ABT9WEN7_9BACL</name>
<evidence type="ECO:0000313" key="2">
    <source>
        <dbReference type="Proteomes" id="UP001233836"/>
    </source>
</evidence>
<evidence type="ECO:0000313" key="1">
    <source>
        <dbReference type="EMBL" id="MDQ0171723.1"/>
    </source>
</evidence>
<sequence>MPALTTSVYAEVRPVPASSPGVVDAADACAASGCSGAVAPCARAGSTAAASDGGAVARSGAEATAGAFKRLADAAAKASAAAVPAAAEAGPTPAAITSNISAALSPSPRRIASFSASTAVTINTRGTRDAVGTFICSVSFNAELSSFIQVFSLVKC</sequence>
<gene>
    <name evidence="1" type="ORF">J2T19_003185</name>
</gene>
<accession>A0ABT9WEN7</accession>
<organism evidence="1 2">
    <name type="scientific">Paenibacillus tundrae</name>
    <dbReference type="NCBI Taxonomy" id="528187"/>
    <lineage>
        <taxon>Bacteria</taxon>
        <taxon>Bacillati</taxon>
        <taxon>Bacillota</taxon>
        <taxon>Bacilli</taxon>
        <taxon>Bacillales</taxon>
        <taxon>Paenibacillaceae</taxon>
        <taxon>Paenibacillus</taxon>
    </lineage>
</organism>
<comment type="caution">
    <text evidence="1">The sequence shown here is derived from an EMBL/GenBank/DDBJ whole genome shotgun (WGS) entry which is preliminary data.</text>
</comment>
<dbReference type="Proteomes" id="UP001233836">
    <property type="component" value="Unassembled WGS sequence"/>
</dbReference>
<proteinExistence type="predicted"/>
<dbReference type="EMBL" id="JAUSTI010000008">
    <property type="protein sequence ID" value="MDQ0171723.1"/>
    <property type="molecule type" value="Genomic_DNA"/>
</dbReference>